<sequence length="610" mass="68903">MESKAKPRFALGRQSSLAPERNENLGAVDELEVSEEMDSRVRLMYLANEGDLEGIREVLDSGTNVNFKDIDRRTALHVAACQGCPDVVELLLKRGAEVNLEDRWGSTCHENLVPANEVEVSEGIDSRVRLMTVMHVAAQKRSRVYLEDRWGSTVLFKKDIGWRQFGAYLVMLKPYGISVLNELLLSSSCRLPALKVISDTTVDTRGIGLGLAWPEKRVRQFGRSGWLGWVSGSNGPDFVGGVQPGSGWQQASGRTHAKTPLADAIFYKNHDVIKLLEEHGATPPMAPMHVQNYREVPEYEIDSSELDFTNSVNITKGTFRSASWRGIQVAVKLLGEELFTDEDKIKAFRDELALLQTMRHPNVVQFLGAVTQSSPMMIVTEYLPKGDLRAFLRRKGALRPVTALMYALDIARGMNYLHEHKPEAIVHRDLEPSNILRDDSGHLKVADFGVSKLLKVANTVKEDKPVTCQDTSWRYVAPEVFKNEEYDTKVDVFSFALILQEMIEGSPPFSTKQEIEVPKAYVANERPPFRASAKRYGHGLRELIEECWSQKPFNRPTFAQIIVRLEDVNNRLVHRRRWKLRALRCLQNLEAVLKLNRPNPSSHSSCSTIR</sequence>
<evidence type="ECO:0000313" key="9">
    <source>
        <dbReference type="Proteomes" id="UP000585474"/>
    </source>
</evidence>
<dbReference type="CDD" id="cd13999">
    <property type="entry name" value="STKc_MAP3K-like"/>
    <property type="match status" value="1"/>
</dbReference>
<reference evidence="9" key="1">
    <citation type="submission" date="2019-07" db="EMBL/GenBank/DDBJ databases">
        <title>De Novo Assembly of kiwifruit Actinidia rufa.</title>
        <authorList>
            <person name="Sugita-Konishi S."/>
            <person name="Sato K."/>
            <person name="Mori E."/>
            <person name="Abe Y."/>
            <person name="Kisaki G."/>
            <person name="Hamano K."/>
            <person name="Suezawa K."/>
            <person name="Otani M."/>
            <person name="Fukuda T."/>
            <person name="Manabe T."/>
            <person name="Gomi K."/>
            <person name="Tabuchi M."/>
            <person name="Akimitsu K."/>
            <person name="Kataoka I."/>
        </authorList>
    </citation>
    <scope>NUCLEOTIDE SEQUENCE [LARGE SCALE GENOMIC DNA]</scope>
    <source>
        <strain evidence="9">cv. Fuchu</strain>
    </source>
</reference>
<keyword evidence="5" id="KW-0067">ATP-binding</keyword>
<comment type="similarity">
    <text evidence="1">Belongs to the protein kinase superfamily. TKL Ser/Thr protein kinase family.</text>
</comment>
<keyword evidence="2" id="KW-0808">Transferase</keyword>
<dbReference type="PROSITE" id="PS50297">
    <property type="entry name" value="ANK_REP_REGION"/>
    <property type="match status" value="1"/>
</dbReference>
<dbReference type="PIRSF" id="PIRSF000654">
    <property type="entry name" value="Integrin-linked_kinase"/>
    <property type="match status" value="1"/>
</dbReference>
<dbReference type="PROSITE" id="PS50011">
    <property type="entry name" value="PROTEIN_KINASE_DOM"/>
    <property type="match status" value="1"/>
</dbReference>
<dbReference type="OrthoDB" id="4062651at2759"/>
<dbReference type="SUPFAM" id="SSF48403">
    <property type="entry name" value="Ankyrin repeat"/>
    <property type="match status" value="1"/>
</dbReference>
<dbReference type="InterPro" id="IPR011009">
    <property type="entry name" value="Kinase-like_dom_sf"/>
</dbReference>
<evidence type="ECO:0000313" key="8">
    <source>
        <dbReference type="EMBL" id="GFS45421.1"/>
    </source>
</evidence>
<dbReference type="InterPro" id="IPR036770">
    <property type="entry name" value="Ankyrin_rpt-contain_sf"/>
</dbReference>
<dbReference type="GO" id="GO:0004674">
    <property type="term" value="F:protein serine/threonine kinase activity"/>
    <property type="evidence" value="ECO:0007669"/>
    <property type="project" value="TreeGrafter"/>
</dbReference>
<dbReference type="PANTHER" id="PTHR44329">
    <property type="entry name" value="SERINE/THREONINE-PROTEIN KINASE TNNI3K-RELATED"/>
    <property type="match status" value="1"/>
</dbReference>
<evidence type="ECO:0000256" key="6">
    <source>
        <dbReference type="PROSITE-ProRule" id="PRU00023"/>
    </source>
</evidence>
<dbReference type="Gene3D" id="1.25.40.20">
    <property type="entry name" value="Ankyrin repeat-containing domain"/>
    <property type="match status" value="1"/>
</dbReference>
<dbReference type="Gene3D" id="1.10.510.10">
    <property type="entry name" value="Transferase(Phosphotransferase) domain 1"/>
    <property type="match status" value="1"/>
</dbReference>
<dbReference type="GO" id="GO:0007229">
    <property type="term" value="P:integrin-mediated signaling pathway"/>
    <property type="evidence" value="ECO:0007669"/>
    <property type="project" value="UniProtKB-KW"/>
</dbReference>
<protein>
    <submittedName>
        <fullName evidence="8">Integrin-linked protein kinase family</fullName>
    </submittedName>
</protein>
<dbReference type="InterPro" id="IPR051681">
    <property type="entry name" value="Ser/Thr_Kinases-Pseudokinases"/>
</dbReference>
<dbReference type="InterPro" id="IPR002110">
    <property type="entry name" value="Ankyrin_rpt"/>
</dbReference>
<evidence type="ECO:0000256" key="5">
    <source>
        <dbReference type="ARBA" id="ARBA00022840"/>
    </source>
</evidence>
<evidence type="ECO:0000259" key="7">
    <source>
        <dbReference type="PROSITE" id="PS50011"/>
    </source>
</evidence>
<keyword evidence="4 8" id="KW-0418">Kinase</keyword>
<dbReference type="Pfam" id="PF12796">
    <property type="entry name" value="Ank_2"/>
    <property type="match status" value="1"/>
</dbReference>
<proteinExistence type="inferred from homology"/>
<feature type="repeat" description="ANK" evidence="6">
    <location>
        <begin position="71"/>
        <end position="103"/>
    </location>
</feature>
<dbReference type="FunFam" id="1.10.510.10:FF:000763">
    <property type="entry name" value="Os01g0748600 protein"/>
    <property type="match status" value="1"/>
</dbReference>
<keyword evidence="6" id="KW-0040">ANK repeat</keyword>
<gene>
    <name evidence="8" type="ORF">Acr_00g0095980</name>
</gene>
<feature type="domain" description="Protein kinase" evidence="7">
    <location>
        <begin position="308"/>
        <end position="572"/>
    </location>
</feature>
<keyword evidence="9" id="KW-1185">Reference proteome</keyword>
<evidence type="ECO:0000256" key="2">
    <source>
        <dbReference type="ARBA" id="ARBA00022679"/>
    </source>
</evidence>
<accession>A0A7J0DYH3</accession>
<dbReference type="EMBL" id="BJWL01000447">
    <property type="protein sequence ID" value="GFS45421.1"/>
    <property type="molecule type" value="Genomic_DNA"/>
</dbReference>
<evidence type="ECO:0000256" key="1">
    <source>
        <dbReference type="ARBA" id="ARBA00005843"/>
    </source>
</evidence>
<evidence type="ECO:0000256" key="4">
    <source>
        <dbReference type="ARBA" id="ARBA00022777"/>
    </source>
</evidence>
<dbReference type="PROSITE" id="PS50088">
    <property type="entry name" value="ANK_REPEAT"/>
    <property type="match status" value="1"/>
</dbReference>
<dbReference type="SMART" id="SM00248">
    <property type="entry name" value="ANK"/>
    <property type="match status" value="3"/>
</dbReference>
<keyword evidence="8" id="KW-0401">Integrin</keyword>
<evidence type="ECO:0000256" key="3">
    <source>
        <dbReference type="ARBA" id="ARBA00022741"/>
    </source>
</evidence>
<name>A0A7J0DYH3_9ERIC</name>
<organism evidence="8 9">
    <name type="scientific">Actinidia rufa</name>
    <dbReference type="NCBI Taxonomy" id="165716"/>
    <lineage>
        <taxon>Eukaryota</taxon>
        <taxon>Viridiplantae</taxon>
        <taxon>Streptophyta</taxon>
        <taxon>Embryophyta</taxon>
        <taxon>Tracheophyta</taxon>
        <taxon>Spermatophyta</taxon>
        <taxon>Magnoliopsida</taxon>
        <taxon>eudicotyledons</taxon>
        <taxon>Gunneridae</taxon>
        <taxon>Pentapetalae</taxon>
        <taxon>asterids</taxon>
        <taxon>Ericales</taxon>
        <taxon>Actinidiaceae</taxon>
        <taxon>Actinidia</taxon>
    </lineage>
</organism>
<dbReference type="InterPro" id="IPR001245">
    <property type="entry name" value="Ser-Thr/Tyr_kinase_cat_dom"/>
</dbReference>
<dbReference type="GO" id="GO:0005524">
    <property type="term" value="F:ATP binding"/>
    <property type="evidence" value="ECO:0007669"/>
    <property type="project" value="UniProtKB-KW"/>
</dbReference>
<dbReference type="PANTHER" id="PTHR44329:SF140">
    <property type="entry name" value="INACTIVE PROTEIN TYROSINE KINASE PTKL"/>
    <property type="match status" value="1"/>
</dbReference>
<dbReference type="FunFam" id="3.30.200.20:FF:000180">
    <property type="entry name" value="serine/threonine-protein kinase STY46-like"/>
    <property type="match status" value="1"/>
</dbReference>
<dbReference type="InterPro" id="IPR000719">
    <property type="entry name" value="Prot_kinase_dom"/>
</dbReference>
<dbReference type="Proteomes" id="UP000585474">
    <property type="component" value="Unassembled WGS sequence"/>
</dbReference>
<comment type="caution">
    <text evidence="8">The sequence shown here is derived from an EMBL/GenBank/DDBJ whole genome shotgun (WGS) entry which is preliminary data.</text>
</comment>
<dbReference type="Pfam" id="PF07714">
    <property type="entry name" value="PK_Tyr_Ser-Thr"/>
    <property type="match status" value="1"/>
</dbReference>
<keyword evidence="3" id="KW-0547">Nucleotide-binding</keyword>
<dbReference type="SUPFAM" id="SSF56112">
    <property type="entry name" value="Protein kinase-like (PK-like)"/>
    <property type="match status" value="1"/>
</dbReference>
<dbReference type="AlphaFoldDB" id="A0A7J0DYH3"/>